<evidence type="ECO:0000256" key="2">
    <source>
        <dbReference type="ARBA" id="ARBA00008829"/>
    </source>
</evidence>
<dbReference type="EMBL" id="JACGCM010000671">
    <property type="protein sequence ID" value="KAF6169004.1"/>
    <property type="molecule type" value="Genomic_DNA"/>
</dbReference>
<evidence type="ECO:0000259" key="11">
    <source>
        <dbReference type="Pfam" id="PF01979"/>
    </source>
</evidence>
<dbReference type="SUPFAM" id="SSF51556">
    <property type="entry name" value="Metallo-dependent hydrolases"/>
    <property type="match status" value="1"/>
</dbReference>
<dbReference type="InterPro" id="IPR050378">
    <property type="entry name" value="Metallo-dep_Hydrolases_sf"/>
</dbReference>
<dbReference type="AlphaFoldDB" id="A0A7J7NPV2"/>
<dbReference type="PANTHER" id="PTHR11647">
    <property type="entry name" value="HYDRANTOINASE/DIHYDROPYRIMIDINASE FAMILY MEMBER"/>
    <property type="match status" value="1"/>
</dbReference>
<evidence type="ECO:0000256" key="7">
    <source>
        <dbReference type="ARBA" id="ARBA00036696"/>
    </source>
</evidence>
<dbReference type="OrthoDB" id="1924787at2759"/>
<evidence type="ECO:0000256" key="4">
    <source>
        <dbReference type="ARBA" id="ARBA00022723"/>
    </source>
</evidence>
<dbReference type="Proteomes" id="UP000541444">
    <property type="component" value="Unassembled WGS sequence"/>
</dbReference>
<comment type="cofactor">
    <cofactor evidence="1">
        <name>Zn(2+)</name>
        <dbReference type="ChEBI" id="CHEBI:29105"/>
    </cofactor>
</comment>
<keyword evidence="5" id="KW-0378">Hydrolase</keyword>
<evidence type="ECO:0000256" key="1">
    <source>
        <dbReference type="ARBA" id="ARBA00001947"/>
    </source>
</evidence>
<protein>
    <recommendedName>
        <fullName evidence="8">dihydropyrimidinase</fullName>
        <ecNumber evidence="8">3.5.2.2</ecNumber>
    </recommendedName>
</protein>
<keyword evidence="6" id="KW-0862">Zinc</keyword>
<evidence type="ECO:0000256" key="10">
    <source>
        <dbReference type="SAM" id="SignalP"/>
    </source>
</evidence>
<organism evidence="12 13">
    <name type="scientific">Kingdonia uniflora</name>
    <dbReference type="NCBI Taxonomy" id="39325"/>
    <lineage>
        <taxon>Eukaryota</taxon>
        <taxon>Viridiplantae</taxon>
        <taxon>Streptophyta</taxon>
        <taxon>Embryophyta</taxon>
        <taxon>Tracheophyta</taxon>
        <taxon>Spermatophyta</taxon>
        <taxon>Magnoliopsida</taxon>
        <taxon>Ranunculales</taxon>
        <taxon>Circaeasteraceae</taxon>
        <taxon>Kingdonia</taxon>
    </lineage>
</organism>
<dbReference type="InterPro" id="IPR006680">
    <property type="entry name" value="Amidohydro-rel"/>
</dbReference>
<feature type="domain" description="Amidohydrolase-related" evidence="11">
    <location>
        <begin position="97"/>
        <end position="483"/>
    </location>
</feature>
<feature type="signal peptide" evidence="10">
    <location>
        <begin position="1"/>
        <end position="27"/>
    </location>
</feature>
<feature type="chain" id="PRO_5029773320" description="dihydropyrimidinase" evidence="10">
    <location>
        <begin position="28"/>
        <end position="527"/>
    </location>
</feature>
<dbReference type="Gene3D" id="3.20.20.140">
    <property type="entry name" value="Metal-dependent hydrolases"/>
    <property type="match status" value="1"/>
</dbReference>
<proteinExistence type="inferred from homology"/>
<comment type="subunit">
    <text evidence="3">Homotetramer.</text>
</comment>
<name>A0A7J7NPV2_9MAGN</name>
<evidence type="ECO:0000313" key="12">
    <source>
        <dbReference type="EMBL" id="KAF6169004.1"/>
    </source>
</evidence>
<dbReference type="InterPro" id="IPR032466">
    <property type="entry name" value="Metal_Hydrolase"/>
</dbReference>
<dbReference type="GO" id="GO:0005829">
    <property type="term" value="C:cytosol"/>
    <property type="evidence" value="ECO:0007669"/>
    <property type="project" value="TreeGrafter"/>
</dbReference>
<dbReference type="Gene3D" id="2.30.40.10">
    <property type="entry name" value="Urease, subunit C, domain 1"/>
    <property type="match status" value="1"/>
</dbReference>
<dbReference type="NCBIfam" id="TIGR02033">
    <property type="entry name" value="D-hydantoinase"/>
    <property type="match status" value="1"/>
</dbReference>
<keyword evidence="13" id="KW-1185">Reference proteome</keyword>
<evidence type="ECO:0000256" key="5">
    <source>
        <dbReference type="ARBA" id="ARBA00022801"/>
    </source>
</evidence>
<dbReference type="SUPFAM" id="SSF51338">
    <property type="entry name" value="Composite domain of metallo-dependent hydrolases"/>
    <property type="match status" value="1"/>
</dbReference>
<dbReference type="EC" id="3.5.2.2" evidence="8"/>
<comment type="similarity">
    <text evidence="2">Belongs to the metallo-dependent hydrolases superfamily. Hydantoinase/dihydropyrimidinase family.</text>
</comment>
<dbReference type="GO" id="GO:0004157">
    <property type="term" value="F:dihydropyrimidinase activity"/>
    <property type="evidence" value="ECO:0007669"/>
    <property type="project" value="UniProtKB-EC"/>
</dbReference>
<evidence type="ECO:0000256" key="3">
    <source>
        <dbReference type="ARBA" id="ARBA00011881"/>
    </source>
</evidence>
<keyword evidence="4" id="KW-0479">Metal-binding</keyword>
<dbReference type="Pfam" id="PF01979">
    <property type="entry name" value="Amidohydro_1"/>
    <property type="match status" value="1"/>
</dbReference>
<dbReference type="InterPro" id="IPR011778">
    <property type="entry name" value="Hydantoinase/dihydroPyrase"/>
</dbReference>
<gene>
    <name evidence="12" type="ORF">GIB67_038501</name>
</gene>
<evidence type="ECO:0000256" key="8">
    <source>
        <dbReference type="ARBA" id="ARBA00039113"/>
    </source>
</evidence>
<sequence>MAEQRFKTLHFISLLLLCILSFQISESNQTSEFCYEGESAGCRSPTTSKNLIKGGIVVNAHHQEVADVYIEDGIIVLVQCKIKVGDDVIVIDATRKYVMPGGIDPHTHLGMEFMGSETIDDCFRDQAAALAGGTTMHIDFALPINGILSAGFEAYTKKARMACMDYGLHMAVTKWDEVVSRDMEILVKEKGINSFKFFLAYKGSFMINDELLLKGFKKCKTLGVVPTVHAENGDAVAERQKRIFDLGITGLEGHGLSRLPILEGEATSRAIRLASFVNVPLYVVHVMSIDAMEEIAKAQKSGQEVVGEAVVSGLVLDDYALWDPDFTTAAKYVMSPPIREAGHGKALQAALSIGILKLVGTDHCTFNSAQKALDIDDFRKILNGVNGIEERKHLIWDTMVESGQIFAIDYVRVTSTECARVFNIYPRKGAILAVSDADIIILNPNASFKILSSSHHSRSDINVYKGRKGKGNVEVTIVGGKVVWENGELKVEPDSGRYIEIPPFGHLFSSIGKADVAYLSSLHAPVH</sequence>
<comment type="catalytic activity">
    <reaction evidence="7">
        <text>5,6-dihydrouracil + H2O = 3-(carbamoylamino)propanoate + H(+)</text>
        <dbReference type="Rhea" id="RHEA:16121"/>
        <dbReference type="ChEBI" id="CHEBI:11892"/>
        <dbReference type="ChEBI" id="CHEBI:15377"/>
        <dbReference type="ChEBI" id="CHEBI:15378"/>
        <dbReference type="ChEBI" id="CHEBI:15901"/>
        <dbReference type="EC" id="3.5.2.2"/>
    </reaction>
</comment>
<evidence type="ECO:0000256" key="6">
    <source>
        <dbReference type="ARBA" id="ARBA00022833"/>
    </source>
</evidence>
<evidence type="ECO:0000313" key="13">
    <source>
        <dbReference type="Proteomes" id="UP000541444"/>
    </source>
</evidence>
<comment type="PTM">
    <text evidence="9">Carbamylation allows a single lysine to coordinate two divalent metal cations.</text>
</comment>
<accession>A0A7J7NPV2</accession>
<dbReference type="PANTHER" id="PTHR11647:SF1">
    <property type="entry name" value="COLLAPSIN RESPONSE MEDIATOR PROTEIN"/>
    <property type="match status" value="1"/>
</dbReference>
<evidence type="ECO:0000256" key="9">
    <source>
        <dbReference type="PIRSR" id="PIRSR611778-50"/>
    </source>
</evidence>
<comment type="caution">
    <text evidence="12">The sequence shown here is derived from an EMBL/GenBank/DDBJ whole genome shotgun (WGS) entry which is preliminary data.</text>
</comment>
<dbReference type="CDD" id="cd01314">
    <property type="entry name" value="D-HYD"/>
    <property type="match status" value="1"/>
</dbReference>
<keyword evidence="10" id="KW-0732">Signal</keyword>
<dbReference type="FunFam" id="3.20.20.140:FF:000001">
    <property type="entry name" value="Dihydropyrimidinase like 3"/>
    <property type="match status" value="1"/>
</dbReference>
<dbReference type="GO" id="GO:0046872">
    <property type="term" value="F:metal ion binding"/>
    <property type="evidence" value="ECO:0007669"/>
    <property type="project" value="UniProtKB-KW"/>
</dbReference>
<dbReference type="InterPro" id="IPR011059">
    <property type="entry name" value="Metal-dep_hydrolase_composite"/>
</dbReference>
<feature type="modified residue" description="N6-carboxylysine" evidence="9">
    <location>
        <position position="196"/>
    </location>
</feature>
<dbReference type="GO" id="GO:0006208">
    <property type="term" value="P:pyrimidine nucleobase catabolic process"/>
    <property type="evidence" value="ECO:0007669"/>
    <property type="project" value="TreeGrafter"/>
</dbReference>
<reference evidence="12 13" key="1">
    <citation type="journal article" date="2020" name="IScience">
        <title>Genome Sequencing of the Endangered Kingdonia uniflora (Circaeasteraceae, Ranunculales) Reveals Potential Mechanisms of Evolutionary Specialization.</title>
        <authorList>
            <person name="Sun Y."/>
            <person name="Deng T."/>
            <person name="Zhang A."/>
            <person name="Moore M.J."/>
            <person name="Landis J.B."/>
            <person name="Lin N."/>
            <person name="Zhang H."/>
            <person name="Zhang X."/>
            <person name="Huang J."/>
            <person name="Zhang X."/>
            <person name="Sun H."/>
            <person name="Wang H."/>
        </authorList>
    </citation>
    <scope>NUCLEOTIDE SEQUENCE [LARGE SCALE GENOMIC DNA]</scope>
    <source>
        <strain evidence="12">TB1705</strain>
        <tissue evidence="12">Leaf</tissue>
    </source>
</reference>